<comment type="caution">
    <text evidence="1">The sequence shown here is derived from an EMBL/GenBank/DDBJ whole genome shotgun (WGS) entry which is preliminary data.</text>
</comment>
<reference evidence="1 2" key="1">
    <citation type="submission" date="2019-02" db="EMBL/GenBank/DDBJ databases">
        <title>Investigation of anaerobic lignin degradation for improved lignocellulosic biofuels.</title>
        <authorList>
            <person name="Deangelis K."/>
        </authorList>
    </citation>
    <scope>NUCLEOTIDE SEQUENCE [LARGE SCALE GENOMIC DNA]</scope>
    <source>
        <strain evidence="1 2">159R</strain>
    </source>
</reference>
<evidence type="ECO:0000313" key="1">
    <source>
        <dbReference type="EMBL" id="TCL06846.1"/>
    </source>
</evidence>
<dbReference type="AlphaFoldDB" id="A0A4R1NQ27"/>
<accession>A0A4R1NQ27</accession>
<evidence type="ECO:0000313" key="2">
    <source>
        <dbReference type="Proteomes" id="UP000294555"/>
    </source>
</evidence>
<organism evidence="1 2">
    <name type="scientific">Sodalis ligni</name>
    <dbReference type="NCBI Taxonomy" id="2697027"/>
    <lineage>
        <taxon>Bacteria</taxon>
        <taxon>Pseudomonadati</taxon>
        <taxon>Pseudomonadota</taxon>
        <taxon>Gammaproteobacteria</taxon>
        <taxon>Enterobacterales</taxon>
        <taxon>Bruguierivoracaceae</taxon>
        <taxon>Sodalis</taxon>
    </lineage>
</organism>
<proteinExistence type="predicted"/>
<dbReference type="EMBL" id="SJOI01000001">
    <property type="protein sequence ID" value="TCL06846.1"/>
    <property type="molecule type" value="Genomic_DNA"/>
</dbReference>
<name>A0A4R1NQ27_9GAMM</name>
<protein>
    <submittedName>
        <fullName evidence="1">Uncharacterized protein</fullName>
    </submittedName>
</protein>
<sequence length="146" mass="15911">MTNTELLAAVRQIKESGELQRIAGSGVAGVLAQFALAVLEQPEVAWRHLDGALEFAKPLTQSKSVADSWKAKGWNVAPMFMLPPVPLASTKGMMLGYVDMFAVMRMHDGRSRFASLRPEPKSISYVRVYAGESVAVPKSTSEKDES</sequence>
<gene>
    <name evidence="1" type="ORF">EZJ58_5143</name>
</gene>
<dbReference type="Proteomes" id="UP000294555">
    <property type="component" value="Unassembled WGS sequence"/>
</dbReference>
<dbReference type="RefSeq" id="WP_132926577.1">
    <property type="nucleotide sequence ID" value="NZ_SJOI01000001.1"/>
</dbReference>
<keyword evidence="2" id="KW-1185">Reference proteome</keyword>